<reference evidence="1 2" key="1">
    <citation type="submission" date="2015-04" db="EMBL/GenBank/DDBJ databases">
        <authorList>
            <person name="Heijne W.H."/>
            <person name="Fedorova N.D."/>
            <person name="Nierman W.C."/>
            <person name="Vollebregt A.W."/>
            <person name="Zhao Z."/>
            <person name="Wu L."/>
            <person name="Kumar M."/>
            <person name="Stam H."/>
            <person name="van den Berg M.A."/>
            <person name="Pel H.J."/>
        </authorList>
    </citation>
    <scope>NUCLEOTIDE SEQUENCE [LARGE SCALE GENOMIC DNA]</scope>
    <source>
        <strain evidence="1 2">CBS 393.64</strain>
    </source>
</reference>
<gene>
    <name evidence="1" type="ORF">T310_6668</name>
</gene>
<protein>
    <submittedName>
        <fullName evidence="1">Uncharacterized protein</fullName>
    </submittedName>
</protein>
<comment type="caution">
    <text evidence="1">The sequence shown here is derived from an EMBL/GenBank/DDBJ whole genome shotgun (WGS) entry which is preliminary data.</text>
</comment>
<evidence type="ECO:0000313" key="2">
    <source>
        <dbReference type="Proteomes" id="UP000053958"/>
    </source>
</evidence>
<dbReference type="RefSeq" id="XP_013325972.1">
    <property type="nucleotide sequence ID" value="XM_013470518.1"/>
</dbReference>
<evidence type="ECO:0000313" key="1">
    <source>
        <dbReference type="EMBL" id="KKA19360.1"/>
    </source>
</evidence>
<organism evidence="1 2">
    <name type="scientific">Rasamsonia emersonii (strain ATCC 16479 / CBS 393.64 / IMI 116815)</name>
    <dbReference type="NCBI Taxonomy" id="1408163"/>
    <lineage>
        <taxon>Eukaryota</taxon>
        <taxon>Fungi</taxon>
        <taxon>Dikarya</taxon>
        <taxon>Ascomycota</taxon>
        <taxon>Pezizomycotina</taxon>
        <taxon>Eurotiomycetes</taxon>
        <taxon>Eurotiomycetidae</taxon>
        <taxon>Eurotiales</taxon>
        <taxon>Trichocomaceae</taxon>
        <taxon>Rasamsonia</taxon>
    </lineage>
</organism>
<dbReference type="EMBL" id="LASV01000356">
    <property type="protein sequence ID" value="KKA19360.1"/>
    <property type="molecule type" value="Genomic_DNA"/>
</dbReference>
<keyword evidence="2" id="KW-1185">Reference proteome</keyword>
<dbReference type="AlphaFoldDB" id="A0A0F4YMP1"/>
<proteinExistence type="predicted"/>
<accession>A0A0F4YMP1</accession>
<name>A0A0F4YMP1_RASE3</name>
<dbReference type="Proteomes" id="UP000053958">
    <property type="component" value="Unassembled WGS sequence"/>
</dbReference>
<feature type="non-terminal residue" evidence="1">
    <location>
        <position position="1"/>
    </location>
</feature>
<sequence length="183" mass="19700">LLGEIKRCPELGHNAAVFAAPPARRCSVMQYVCVLLLTSSRQAVIGSQLCFSTPALRSGSTVPKSFACYGNRAEPPTQPRRGGYAVRVLSRRYITIYVSYPDTRYPYKQYARCVAVHKSRSCLTPEVNASRTSRQPPGLQAAAGCCITHRGFFGSSCGPSSCGGFSGESIRARLGCISRILAG</sequence>
<dbReference type="GeneID" id="25318964"/>